<evidence type="ECO:0000313" key="1">
    <source>
        <dbReference type="EMBL" id="CAB5223864.1"/>
    </source>
</evidence>
<organism evidence="1">
    <name type="scientific">uncultured Caudovirales phage</name>
    <dbReference type="NCBI Taxonomy" id="2100421"/>
    <lineage>
        <taxon>Viruses</taxon>
        <taxon>Duplodnaviria</taxon>
        <taxon>Heunggongvirae</taxon>
        <taxon>Uroviricota</taxon>
        <taxon>Caudoviricetes</taxon>
        <taxon>Peduoviridae</taxon>
        <taxon>Maltschvirus</taxon>
        <taxon>Maltschvirus maltsch</taxon>
    </lineage>
</organism>
<dbReference type="EMBL" id="LR798326">
    <property type="protein sequence ID" value="CAB5223864.1"/>
    <property type="molecule type" value="Genomic_DNA"/>
</dbReference>
<accession>A0A6J7X158</accession>
<protein>
    <submittedName>
        <fullName evidence="1">Uncharacterized protein</fullName>
    </submittedName>
</protein>
<reference evidence="1" key="1">
    <citation type="submission" date="2020-05" db="EMBL/GenBank/DDBJ databases">
        <authorList>
            <person name="Chiriac C."/>
            <person name="Salcher M."/>
            <person name="Ghai R."/>
            <person name="Kavagutti S V."/>
        </authorList>
    </citation>
    <scope>NUCLEOTIDE SEQUENCE</scope>
</reference>
<proteinExistence type="predicted"/>
<name>A0A6J7X158_9CAUD</name>
<gene>
    <name evidence="1" type="ORF">UFOVP387_14</name>
</gene>
<sequence length="69" mass="7326">MLKLINKIMENKTSSPKGGKRGCLCKDGKYSSECCQGELQEQGIGATVGQQSSSVTNVDGTRTMVRSNG</sequence>